<feature type="region of interest" description="Disordered" evidence="1">
    <location>
        <begin position="450"/>
        <end position="495"/>
    </location>
</feature>
<evidence type="ECO:0000313" key="3">
    <source>
        <dbReference type="Proteomes" id="UP000012073"/>
    </source>
</evidence>
<keyword evidence="3" id="KW-1185">Reference proteome</keyword>
<dbReference type="GeneID" id="17321797"/>
<proteinExistence type="predicted"/>
<dbReference type="EMBL" id="HG001681">
    <property type="protein sequence ID" value="CDF34261.1"/>
    <property type="molecule type" value="Genomic_DNA"/>
</dbReference>
<accession>R7QA23</accession>
<dbReference type="InterPro" id="IPR000164">
    <property type="entry name" value="Histone_H3/CENP-A"/>
</dbReference>
<dbReference type="GO" id="GO:0003677">
    <property type="term" value="F:DNA binding"/>
    <property type="evidence" value="ECO:0007669"/>
    <property type="project" value="InterPro"/>
</dbReference>
<dbReference type="PRINTS" id="PR00622">
    <property type="entry name" value="HISTONEH3"/>
</dbReference>
<name>R7QA23_CHOCR</name>
<evidence type="ECO:0000256" key="1">
    <source>
        <dbReference type="SAM" id="MobiDB-lite"/>
    </source>
</evidence>
<evidence type="ECO:0000313" key="2">
    <source>
        <dbReference type="EMBL" id="CDF34261.1"/>
    </source>
</evidence>
<reference evidence="3" key="1">
    <citation type="journal article" date="2013" name="Proc. Natl. Acad. Sci. U.S.A.">
        <title>Genome structure and metabolic features in the red seaweed Chondrus crispus shed light on evolution of the Archaeplastida.</title>
        <authorList>
            <person name="Collen J."/>
            <person name="Porcel B."/>
            <person name="Carre W."/>
            <person name="Ball S.G."/>
            <person name="Chaparro C."/>
            <person name="Tonon T."/>
            <person name="Barbeyron T."/>
            <person name="Michel G."/>
            <person name="Noel B."/>
            <person name="Valentin K."/>
            <person name="Elias M."/>
            <person name="Artiguenave F."/>
            <person name="Arun A."/>
            <person name="Aury J.M."/>
            <person name="Barbosa-Neto J.F."/>
            <person name="Bothwell J.H."/>
            <person name="Bouget F.Y."/>
            <person name="Brillet L."/>
            <person name="Cabello-Hurtado F."/>
            <person name="Capella-Gutierrez S."/>
            <person name="Charrier B."/>
            <person name="Cladiere L."/>
            <person name="Cock J.M."/>
            <person name="Coelho S.M."/>
            <person name="Colleoni C."/>
            <person name="Czjzek M."/>
            <person name="Da Silva C."/>
            <person name="Delage L."/>
            <person name="Denoeud F."/>
            <person name="Deschamps P."/>
            <person name="Dittami S.M."/>
            <person name="Gabaldon T."/>
            <person name="Gachon C.M."/>
            <person name="Groisillier A."/>
            <person name="Herve C."/>
            <person name="Jabbari K."/>
            <person name="Katinka M."/>
            <person name="Kloareg B."/>
            <person name="Kowalczyk N."/>
            <person name="Labadie K."/>
            <person name="Leblanc C."/>
            <person name="Lopez P.J."/>
            <person name="McLachlan D.H."/>
            <person name="Meslet-Cladiere L."/>
            <person name="Moustafa A."/>
            <person name="Nehr Z."/>
            <person name="Nyvall Collen P."/>
            <person name="Panaud O."/>
            <person name="Partensky F."/>
            <person name="Poulain J."/>
            <person name="Rensing S.A."/>
            <person name="Rousvoal S."/>
            <person name="Samson G."/>
            <person name="Symeonidi A."/>
            <person name="Weissenbach J."/>
            <person name="Zambounis A."/>
            <person name="Wincker P."/>
            <person name="Boyen C."/>
        </authorList>
    </citation>
    <scope>NUCLEOTIDE SEQUENCE [LARGE SCALE GENOMIC DNA]</scope>
    <source>
        <strain evidence="3">cv. Stackhouse</strain>
    </source>
</reference>
<protein>
    <submittedName>
        <fullName evidence="2">Uncharacterized protein</fullName>
    </submittedName>
</protein>
<sequence>MARTKQTARASTGGKAPRCAIATRAARRSVGVWRQNGQDVTERVSHGVNCPFIDFEDLSNAEHLPDLWKHAGRSDVSALRYQVGDSSFRIKYKEVGNRASVVAAVSAAGARLLFGAHVLAFVSARLARKAWFTSDRCYRLGLTESHSDGTEYTCCNDPEWVVEFVWCSDGGNGEVKGCYYAVGEGSPEKHMILLYTMTFDRVPSANGTARQGFNVKEEYSSFGKECSTRMDAILAIDNWCSQNRGKRKRVNFAMSRDVSPLASRYLCTSRTVAFQDNTVLGIRSAVCNAMFLVVGRGAADRLWVAEAARVAAFEGQLDYSPSVHHFTHIQRVIRADHHGTVSLDHVAPPPGAFIQGRSSSRLPLWRSSAVSWLFRLPREQAGVYVLRITDVNHLQHAVCIDTRTEPALIYDCAERFAMQLKDTSLRLCCPAADPTKFQYFDDVRLLRRTTRQRRDANQSPSRERKSKKVRRGNRGPKSAHGKVISVRRGSSSSKH</sequence>
<dbReference type="Gramene" id="CDF34261">
    <property type="protein sequence ID" value="CDF34261"/>
    <property type="gene ID" value="CHC_T00002959001"/>
</dbReference>
<dbReference type="KEGG" id="ccp:CHC_T00002959001"/>
<dbReference type="PhylomeDB" id="R7QA23"/>
<dbReference type="AlphaFoldDB" id="R7QA23"/>
<feature type="compositionally biased region" description="Basic residues" evidence="1">
    <location>
        <begin position="464"/>
        <end position="480"/>
    </location>
</feature>
<gene>
    <name evidence="2" type="ORF">CHC_T00002959001</name>
</gene>
<organism evidence="2 3">
    <name type="scientific">Chondrus crispus</name>
    <name type="common">Carrageen Irish moss</name>
    <name type="synonym">Polymorpha crispa</name>
    <dbReference type="NCBI Taxonomy" id="2769"/>
    <lineage>
        <taxon>Eukaryota</taxon>
        <taxon>Rhodophyta</taxon>
        <taxon>Florideophyceae</taxon>
        <taxon>Rhodymeniophycidae</taxon>
        <taxon>Gigartinales</taxon>
        <taxon>Gigartinaceae</taxon>
        <taxon>Chondrus</taxon>
    </lineage>
</organism>
<dbReference type="Proteomes" id="UP000012073">
    <property type="component" value="Unassembled WGS sequence"/>
</dbReference>
<dbReference type="GO" id="GO:0030527">
    <property type="term" value="F:structural constituent of chromatin"/>
    <property type="evidence" value="ECO:0007669"/>
    <property type="project" value="InterPro"/>
</dbReference>
<dbReference type="GO" id="GO:0000786">
    <property type="term" value="C:nucleosome"/>
    <property type="evidence" value="ECO:0007669"/>
    <property type="project" value="InterPro"/>
</dbReference>
<dbReference type="RefSeq" id="XP_005714080.1">
    <property type="nucleotide sequence ID" value="XM_005714023.1"/>
</dbReference>